<feature type="compositionally biased region" description="Polar residues" evidence="1">
    <location>
        <begin position="168"/>
        <end position="177"/>
    </location>
</feature>
<gene>
    <name evidence="2" type="ORF">LWI29_033946</name>
</gene>
<feature type="compositionally biased region" description="Pro residues" evidence="1">
    <location>
        <begin position="147"/>
        <end position="158"/>
    </location>
</feature>
<organism evidence="2 3">
    <name type="scientific">Acer saccharum</name>
    <name type="common">Sugar maple</name>
    <dbReference type="NCBI Taxonomy" id="4024"/>
    <lineage>
        <taxon>Eukaryota</taxon>
        <taxon>Viridiplantae</taxon>
        <taxon>Streptophyta</taxon>
        <taxon>Embryophyta</taxon>
        <taxon>Tracheophyta</taxon>
        <taxon>Spermatophyta</taxon>
        <taxon>Magnoliopsida</taxon>
        <taxon>eudicotyledons</taxon>
        <taxon>Gunneridae</taxon>
        <taxon>Pentapetalae</taxon>
        <taxon>rosids</taxon>
        <taxon>malvids</taxon>
        <taxon>Sapindales</taxon>
        <taxon>Sapindaceae</taxon>
        <taxon>Hippocastanoideae</taxon>
        <taxon>Acereae</taxon>
        <taxon>Acer</taxon>
    </lineage>
</organism>
<protein>
    <submittedName>
        <fullName evidence="2">Uncharacterized protein</fullName>
    </submittedName>
</protein>
<keyword evidence="3" id="KW-1185">Reference proteome</keyword>
<sequence>MVVERGLNFRDLAGMCFIEDVQCLGYSTYCTIHNQCNATMVQEFYTAMKHQEFLAGGLVKVRGKKVDIPAPRRAAEGILDWAVNLTTMVRDLSIEFRAFRDSFGSDGTYTRRTPYHPRKRTRVEGPSSTTNRTVDPDGGSDADLEDPPIPPTYEPDPCTPFDAGAEFQSRSPYSPTTLILYPTPLWITKPSPSKD</sequence>
<dbReference type="EMBL" id="JAUESC010000001">
    <property type="protein sequence ID" value="KAK0608658.1"/>
    <property type="molecule type" value="Genomic_DNA"/>
</dbReference>
<dbReference type="Proteomes" id="UP001168877">
    <property type="component" value="Unassembled WGS sequence"/>
</dbReference>
<evidence type="ECO:0000256" key="1">
    <source>
        <dbReference type="SAM" id="MobiDB-lite"/>
    </source>
</evidence>
<feature type="region of interest" description="Disordered" evidence="1">
    <location>
        <begin position="109"/>
        <end position="177"/>
    </location>
</feature>
<name>A0AA39TXN6_ACESA</name>
<proteinExistence type="predicted"/>
<dbReference type="AlphaFoldDB" id="A0AA39TXN6"/>
<reference evidence="2" key="2">
    <citation type="submission" date="2023-06" db="EMBL/GenBank/DDBJ databases">
        <authorList>
            <person name="Swenson N.G."/>
            <person name="Wegrzyn J.L."/>
            <person name="Mcevoy S.L."/>
        </authorList>
    </citation>
    <scope>NUCLEOTIDE SEQUENCE</scope>
    <source>
        <strain evidence="2">NS2018</strain>
        <tissue evidence="2">Leaf</tissue>
    </source>
</reference>
<evidence type="ECO:0000313" key="2">
    <source>
        <dbReference type="EMBL" id="KAK0608658.1"/>
    </source>
</evidence>
<evidence type="ECO:0000313" key="3">
    <source>
        <dbReference type="Proteomes" id="UP001168877"/>
    </source>
</evidence>
<comment type="caution">
    <text evidence="2">The sequence shown here is derived from an EMBL/GenBank/DDBJ whole genome shotgun (WGS) entry which is preliminary data.</text>
</comment>
<accession>A0AA39TXN6</accession>
<reference evidence="2" key="1">
    <citation type="journal article" date="2022" name="Plant J.">
        <title>Strategies of tolerance reflected in two North American maple genomes.</title>
        <authorList>
            <person name="McEvoy S.L."/>
            <person name="Sezen U.U."/>
            <person name="Trouern-Trend A."/>
            <person name="McMahon S.M."/>
            <person name="Schaberg P.G."/>
            <person name="Yang J."/>
            <person name="Wegrzyn J.L."/>
            <person name="Swenson N.G."/>
        </authorList>
    </citation>
    <scope>NUCLEOTIDE SEQUENCE</scope>
    <source>
        <strain evidence="2">NS2018</strain>
    </source>
</reference>